<proteinExistence type="predicted"/>
<organism evidence="2 3">
    <name type="scientific">Helicobacter cholecystus</name>
    <dbReference type="NCBI Taxonomy" id="45498"/>
    <lineage>
        <taxon>Bacteria</taxon>
        <taxon>Pseudomonadati</taxon>
        <taxon>Campylobacterota</taxon>
        <taxon>Epsilonproteobacteria</taxon>
        <taxon>Campylobacterales</taxon>
        <taxon>Helicobacteraceae</taxon>
        <taxon>Helicobacter</taxon>
    </lineage>
</organism>
<evidence type="ECO:0000313" key="2">
    <source>
        <dbReference type="EMBL" id="RDU70009.1"/>
    </source>
</evidence>
<evidence type="ECO:0000313" key="3">
    <source>
        <dbReference type="Proteomes" id="UP000257067"/>
    </source>
</evidence>
<dbReference type="AlphaFoldDB" id="A0A3D8IXJ8"/>
<dbReference type="Pfam" id="PF18914">
    <property type="entry name" value="DUF5666"/>
    <property type="match status" value="1"/>
</dbReference>
<gene>
    <name evidence="2" type="ORF">CQA62_00935</name>
</gene>
<evidence type="ECO:0000259" key="1">
    <source>
        <dbReference type="Pfam" id="PF18914"/>
    </source>
</evidence>
<accession>A0A3D8IXJ8</accession>
<dbReference type="InterPro" id="IPR043724">
    <property type="entry name" value="DUF5666"/>
</dbReference>
<protein>
    <recommendedName>
        <fullName evidence="1">DUF5666 domain-containing protein</fullName>
    </recommendedName>
</protein>
<name>A0A3D8IXJ8_9HELI</name>
<keyword evidence="3" id="KW-1185">Reference proteome</keyword>
<reference evidence="2 3" key="1">
    <citation type="submission" date="2018-04" db="EMBL/GenBank/DDBJ databases">
        <title>Novel Campyloabacter and Helicobacter Species and Strains.</title>
        <authorList>
            <person name="Mannion A.J."/>
            <person name="Shen Z."/>
            <person name="Fox J.G."/>
        </authorList>
    </citation>
    <scope>NUCLEOTIDE SEQUENCE [LARGE SCALE GENOMIC DNA]</scope>
    <source>
        <strain evidence="2 3">ATCC 700242</strain>
    </source>
</reference>
<comment type="caution">
    <text evidence="2">The sequence shown here is derived from an EMBL/GenBank/DDBJ whole genome shotgun (WGS) entry which is preliminary data.</text>
</comment>
<dbReference type="Proteomes" id="UP000257067">
    <property type="component" value="Unassembled WGS sequence"/>
</dbReference>
<feature type="domain" description="DUF5666" evidence="1">
    <location>
        <begin position="6"/>
        <end position="75"/>
    </location>
</feature>
<dbReference type="EMBL" id="NXLU01000001">
    <property type="protein sequence ID" value="RDU70009.1"/>
    <property type="molecule type" value="Genomic_DNA"/>
</dbReference>
<sequence>MAMDFKGVIESIDNANKTIRVNNNTIKVMPYTKIKQESCGMSWSSAKKFVDLKEGDIVKINLAKNSTEMVAEKIKIKCVKNSAY</sequence>